<reference evidence="4 5" key="1">
    <citation type="submission" date="2021-01" db="EMBL/GenBank/DDBJ databases">
        <title>Chromosome sequence of Serratia proteamaculans strain 94 rif-r, isolated from spoiled beef.</title>
        <authorList>
            <person name="Zaytseva Y.V."/>
            <person name="Iablokov S.N."/>
            <person name="Klyukina A."/>
        </authorList>
    </citation>
    <scope>NUCLEOTIDE SEQUENCE [LARGE SCALE GENOMIC DNA]</scope>
    <source>
        <strain evidence="4 5">94 rif-r</strain>
    </source>
</reference>
<dbReference type="Pfam" id="PF00171">
    <property type="entry name" value="Aldedh"/>
    <property type="match status" value="1"/>
</dbReference>
<evidence type="ECO:0000259" key="3">
    <source>
        <dbReference type="Pfam" id="PF00171"/>
    </source>
</evidence>
<dbReference type="EMBL" id="CP068391">
    <property type="protein sequence ID" value="QQX55153.1"/>
    <property type="molecule type" value="Genomic_DNA"/>
</dbReference>
<dbReference type="Proteomes" id="UP000596176">
    <property type="component" value="Chromosome"/>
</dbReference>
<keyword evidence="2" id="KW-0560">Oxidoreductase</keyword>
<sequence>MQTGDQTLSARPKALHWIDGQWQDSAKQGISISPADGSELGEFADGGAEEAAMAIAAAQRAFVPAWSRDRHLRARCLNQMADRFEQHAETLAQILAQDNGKPLNEARFEVKFIPSKLRYAAALALTTYGRAMEIEPGALSRVLYEPLGVVGVITPWNSPAILTIRSLAPALAAGNTAVIKLPAQTAQVNAAFARILAEVDSLPQGVVNLFTESGSDGAMLLVSSPAVPAISFTGSTRTGRSLAANAMQRIKRISLELGGKTPHLLFEDADLDRALPMIVRSLTTFSGQFCVTGSRLLVQRAIYPQVRARMAALLEAVKIGPSLEPGVELGPLIDRQSVQRVDAMVTAALAQGATAVVRGGPVVDGPLAKGAFYRPTLLEVPNSDLDIVQQEVFGPVLTLEVFDDEAQAIVSANHSDYGLAASIWSMDANRPHRVAREIQAGSVWINDWAQIHDEFEEGGYKQSGLGRLNGIASLDSFIEYKHVYQNVGVTDPQRKD</sequence>
<evidence type="ECO:0000313" key="5">
    <source>
        <dbReference type="Proteomes" id="UP000596176"/>
    </source>
</evidence>
<accession>A0A7U0NA47</accession>
<dbReference type="InterPro" id="IPR016163">
    <property type="entry name" value="Ald_DH_C"/>
</dbReference>
<proteinExistence type="inferred from homology"/>
<name>A0A7U0NA47_SERPR</name>
<dbReference type="InterPro" id="IPR016161">
    <property type="entry name" value="Ald_DH/histidinol_DH"/>
</dbReference>
<protein>
    <submittedName>
        <fullName evidence="4">Aldehyde dehydrogenase family protein</fullName>
    </submittedName>
</protein>
<feature type="domain" description="Aldehyde dehydrogenase" evidence="3">
    <location>
        <begin position="25"/>
        <end position="483"/>
    </location>
</feature>
<evidence type="ECO:0000313" key="4">
    <source>
        <dbReference type="EMBL" id="QQX55153.1"/>
    </source>
</evidence>
<evidence type="ECO:0000256" key="2">
    <source>
        <dbReference type="ARBA" id="ARBA00023002"/>
    </source>
</evidence>
<dbReference type="InterPro" id="IPR015590">
    <property type="entry name" value="Aldehyde_DH_dom"/>
</dbReference>
<comment type="similarity">
    <text evidence="1">Belongs to the aldehyde dehydrogenase family.</text>
</comment>
<dbReference type="FunFam" id="3.40.605.10:FF:000007">
    <property type="entry name" value="NAD/NADP-dependent betaine aldehyde dehydrogenase"/>
    <property type="match status" value="1"/>
</dbReference>
<dbReference type="PANTHER" id="PTHR42804:SF1">
    <property type="entry name" value="ALDEHYDE DEHYDROGENASE-RELATED"/>
    <property type="match status" value="1"/>
</dbReference>
<organism evidence="4 5">
    <name type="scientific">Serratia proteamaculans</name>
    <dbReference type="NCBI Taxonomy" id="28151"/>
    <lineage>
        <taxon>Bacteria</taxon>
        <taxon>Pseudomonadati</taxon>
        <taxon>Pseudomonadota</taxon>
        <taxon>Gammaproteobacteria</taxon>
        <taxon>Enterobacterales</taxon>
        <taxon>Yersiniaceae</taxon>
        <taxon>Serratia</taxon>
    </lineage>
</organism>
<dbReference type="SUPFAM" id="SSF53720">
    <property type="entry name" value="ALDH-like"/>
    <property type="match status" value="1"/>
</dbReference>
<dbReference type="Gene3D" id="3.40.309.10">
    <property type="entry name" value="Aldehyde Dehydrogenase, Chain A, domain 2"/>
    <property type="match status" value="1"/>
</dbReference>
<dbReference type="CDD" id="cd07120">
    <property type="entry name" value="ALDH_PsfA-ACA09737"/>
    <property type="match status" value="1"/>
</dbReference>
<dbReference type="GO" id="GO:0016620">
    <property type="term" value="F:oxidoreductase activity, acting on the aldehyde or oxo group of donors, NAD or NADP as acceptor"/>
    <property type="evidence" value="ECO:0007669"/>
    <property type="project" value="InterPro"/>
</dbReference>
<dbReference type="AlphaFoldDB" id="A0A7U0NA47"/>
<dbReference type="Gene3D" id="3.40.605.10">
    <property type="entry name" value="Aldehyde Dehydrogenase, Chain A, domain 1"/>
    <property type="match status" value="1"/>
</dbReference>
<dbReference type="InterPro" id="IPR016162">
    <property type="entry name" value="Ald_DH_N"/>
</dbReference>
<dbReference type="RefSeq" id="WP_207979700.1">
    <property type="nucleotide sequence ID" value="NZ_CP068391.1"/>
</dbReference>
<dbReference type="PANTHER" id="PTHR42804">
    <property type="entry name" value="ALDEHYDE DEHYDROGENASE"/>
    <property type="match status" value="1"/>
</dbReference>
<gene>
    <name evidence="4" type="ORF">JKX24_09190</name>
</gene>
<evidence type="ECO:0000256" key="1">
    <source>
        <dbReference type="ARBA" id="ARBA00009986"/>
    </source>
</evidence>